<evidence type="ECO:0000313" key="2">
    <source>
        <dbReference type="Proteomes" id="UP000075420"/>
    </source>
</evidence>
<dbReference type="AlphaFoldDB" id="A0A150PLG0"/>
<sequence>MATAVAWGGDNDVIAAGVYGEGDLKIGRDVLPYPHPTGYDMFLTSLDKASGQPRWAVGFSGENTQEPAAVRVAAGSGDIVLTGWYDGAFSFDAGEELVAQDQDAFVARLTRDGGFVWSRRIGGAGRHMGLNVAVDGGGALVVAVYIDAPIAFAGDTFGRVDERGLFLGKLDAQGNELWGHYEPIRLEVGSPVGLDVDAAGNIALTGSTDRHAFRSTDEHPGGYDVFAVKLDPSGKPIWSRTFGGTAAVHTENGRQRGTAIAIDCAGAVYVTGVFRKDLVLGSLPVLTNVAPDADEDDLFIVRLSADRGEPEWARAFGDVGVQRSTSIGVDRWSNVVIGGTLVDDVGSTGIDLGGGMKHGPSLPDGTAYKPDFFAAKYTSGGEHLWSMRVGDEHIQEGTVAVDPSGAVAAAGNFFFSMRFGDTPDGVLSSELRDLFVTVFEP</sequence>
<organism evidence="1 2">
    <name type="scientific">Sorangium cellulosum</name>
    <name type="common">Polyangium cellulosum</name>
    <dbReference type="NCBI Taxonomy" id="56"/>
    <lineage>
        <taxon>Bacteria</taxon>
        <taxon>Pseudomonadati</taxon>
        <taxon>Myxococcota</taxon>
        <taxon>Polyangia</taxon>
        <taxon>Polyangiales</taxon>
        <taxon>Polyangiaceae</taxon>
        <taxon>Sorangium</taxon>
    </lineage>
</organism>
<evidence type="ECO:0000313" key="1">
    <source>
        <dbReference type="EMBL" id="KYF56541.1"/>
    </source>
</evidence>
<dbReference type="EMBL" id="JELY01001212">
    <property type="protein sequence ID" value="KYF56541.1"/>
    <property type="molecule type" value="Genomic_DNA"/>
</dbReference>
<name>A0A150PLG0_SORCE</name>
<accession>A0A150PLG0</accession>
<dbReference type="InterPro" id="IPR011047">
    <property type="entry name" value="Quinoprotein_ADH-like_sf"/>
</dbReference>
<dbReference type="InterPro" id="IPR052918">
    <property type="entry name" value="Motility_Chemotaxis_Reg"/>
</dbReference>
<comment type="caution">
    <text evidence="1">The sequence shown here is derived from an EMBL/GenBank/DDBJ whole genome shotgun (WGS) entry which is preliminary data.</text>
</comment>
<reference evidence="1 2" key="1">
    <citation type="submission" date="2014-02" db="EMBL/GenBank/DDBJ databases">
        <title>The small core and large imbalanced accessory genome model reveals a collaborative survival strategy of Sorangium cellulosum strains in nature.</title>
        <authorList>
            <person name="Han K."/>
            <person name="Peng R."/>
            <person name="Blom J."/>
            <person name="Li Y.-Z."/>
        </authorList>
    </citation>
    <scope>NUCLEOTIDE SEQUENCE [LARGE SCALE GENOMIC DNA]</scope>
    <source>
        <strain evidence="1 2">So0157-25</strain>
    </source>
</reference>
<proteinExistence type="predicted"/>
<dbReference type="PANTHER" id="PTHR35580:SF1">
    <property type="entry name" value="PHYTASE-LIKE DOMAIN-CONTAINING PROTEIN"/>
    <property type="match status" value="1"/>
</dbReference>
<dbReference type="Proteomes" id="UP000075420">
    <property type="component" value="Unassembled WGS sequence"/>
</dbReference>
<gene>
    <name evidence="1" type="ORF">BE08_16315</name>
</gene>
<dbReference type="SUPFAM" id="SSF50998">
    <property type="entry name" value="Quinoprotein alcohol dehydrogenase-like"/>
    <property type="match status" value="1"/>
</dbReference>
<dbReference type="PANTHER" id="PTHR35580">
    <property type="entry name" value="CELL SURFACE GLYCOPROTEIN (S-LAYER PROTEIN)-LIKE PROTEIN"/>
    <property type="match status" value="1"/>
</dbReference>
<protein>
    <submittedName>
        <fullName evidence="1">Uncharacterized protein</fullName>
    </submittedName>
</protein>